<reference evidence="9 10" key="1">
    <citation type="submission" date="2018-04" db="EMBL/GenBank/DDBJ databases">
        <title>Characteristic and Complete Genome Sequencing of A Novel Member of Infective Endocarditis Causative Bacteria: Bergeyella cardium QL-PH.</title>
        <authorList>
            <person name="Pan H."/>
            <person name="Sun E."/>
            <person name="Zhang Y."/>
        </authorList>
    </citation>
    <scope>NUCLEOTIDE SEQUENCE [LARGE SCALE GENOMIC DNA]</scope>
    <source>
        <strain evidence="9 10">HPQL</strain>
    </source>
</reference>
<dbReference type="Pfam" id="PF25539">
    <property type="entry name" value="Bestrophin_2"/>
    <property type="match status" value="1"/>
</dbReference>
<dbReference type="EMBL" id="CP029149">
    <property type="protein sequence ID" value="QHN64464.1"/>
    <property type="molecule type" value="Genomic_DNA"/>
</dbReference>
<proteinExistence type="inferred from homology"/>
<dbReference type="AlphaFoldDB" id="A0A6P1QUX7"/>
<keyword evidence="10" id="KW-1185">Reference proteome</keyword>
<dbReference type="OrthoDB" id="445589at2"/>
<evidence type="ECO:0000313" key="9">
    <source>
        <dbReference type="EMBL" id="QHN64464.1"/>
    </source>
</evidence>
<organism evidence="9 10">
    <name type="scientific">Bergeyella cardium</name>
    <dbReference type="NCBI Taxonomy" id="1585976"/>
    <lineage>
        <taxon>Bacteria</taxon>
        <taxon>Pseudomonadati</taxon>
        <taxon>Bacteroidota</taxon>
        <taxon>Flavobacteriia</taxon>
        <taxon>Flavobacteriales</taxon>
        <taxon>Weeksellaceae</taxon>
        <taxon>Bergeyella</taxon>
    </lineage>
</organism>
<dbReference type="GO" id="GO:0005254">
    <property type="term" value="F:chloride channel activity"/>
    <property type="evidence" value="ECO:0007669"/>
    <property type="project" value="InterPro"/>
</dbReference>
<keyword evidence="6" id="KW-0406">Ion transport</keyword>
<evidence type="ECO:0000256" key="6">
    <source>
        <dbReference type="ARBA" id="ARBA00023065"/>
    </source>
</evidence>
<protein>
    <submittedName>
        <fullName evidence="9">Uncharacterized protein</fullName>
    </submittedName>
</protein>
<evidence type="ECO:0000256" key="4">
    <source>
        <dbReference type="ARBA" id="ARBA00022692"/>
    </source>
</evidence>
<dbReference type="RefSeq" id="WP_160223619.1">
    <property type="nucleotide sequence ID" value="NZ_CP114055.2"/>
</dbReference>
<comment type="subcellular location">
    <subcellularLocation>
        <location evidence="1">Cell membrane</location>
        <topology evidence="1">Multi-pass membrane protein</topology>
    </subcellularLocation>
</comment>
<evidence type="ECO:0000256" key="2">
    <source>
        <dbReference type="ARBA" id="ARBA00022448"/>
    </source>
</evidence>
<comment type="similarity">
    <text evidence="8">Belongs to the anion channel-forming bestrophin (TC 1.A.46) family.</text>
</comment>
<dbReference type="KEGG" id="bcad:DBX24_00435"/>
<dbReference type="GO" id="GO:0005886">
    <property type="term" value="C:plasma membrane"/>
    <property type="evidence" value="ECO:0007669"/>
    <property type="project" value="UniProtKB-SubCell"/>
</dbReference>
<keyword evidence="5" id="KW-1133">Transmembrane helix</keyword>
<dbReference type="PANTHER" id="PTHR33281">
    <property type="entry name" value="UPF0187 PROTEIN YNEE"/>
    <property type="match status" value="1"/>
</dbReference>
<keyword evidence="3" id="KW-1003">Cell membrane</keyword>
<evidence type="ECO:0000256" key="5">
    <source>
        <dbReference type="ARBA" id="ARBA00022989"/>
    </source>
</evidence>
<evidence type="ECO:0000256" key="3">
    <source>
        <dbReference type="ARBA" id="ARBA00022475"/>
    </source>
</evidence>
<sequence>MIIKKPNSWISLLFIWRGSILRKVWKRLFVITLFAVIVLYFRGHIYDYKVHLNPTIFTLIGLALAIFMGFCNSASYDRFWEGRKLWGALLNDTRSLTRQVLGYIKEENEVDREEKKAFIKMISALCWALNYQLRKKEASHTQELQRLLSKEVYNEIQEKRFKPIAIMDIMARWLYKKYEEGRIDSIVLAQMDRQMNEFSTIIGGCERISNTPLPFPYRLLLHRTVYLYAFWLPFGLVDVVGLMMPVIVLLICYTFVSLDALIQEISEPFGEEENDLALDSICQTIEFSINEQIGIDQTHQPENNDYFVK</sequence>
<dbReference type="PANTHER" id="PTHR33281:SF19">
    <property type="entry name" value="VOLTAGE-DEPENDENT ANION CHANNEL-FORMING PROTEIN YNEE"/>
    <property type="match status" value="1"/>
</dbReference>
<evidence type="ECO:0000256" key="1">
    <source>
        <dbReference type="ARBA" id="ARBA00004651"/>
    </source>
</evidence>
<evidence type="ECO:0000313" key="10">
    <source>
        <dbReference type="Proteomes" id="UP000464318"/>
    </source>
</evidence>
<keyword evidence="4" id="KW-0812">Transmembrane</keyword>
<gene>
    <name evidence="9" type="ORF">DBX24_00435</name>
</gene>
<name>A0A6P1QUX7_9FLAO</name>
<evidence type="ECO:0000256" key="8">
    <source>
        <dbReference type="ARBA" id="ARBA00034708"/>
    </source>
</evidence>
<dbReference type="InterPro" id="IPR044669">
    <property type="entry name" value="YneE/VCCN1/2-like"/>
</dbReference>
<accession>A0A6P1QUX7</accession>
<evidence type="ECO:0000256" key="7">
    <source>
        <dbReference type="ARBA" id="ARBA00023136"/>
    </source>
</evidence>
<keyword evidence="2" id="KW-0813">Transport</keyword>
<dbReference type="Proteomes" id="UP000464318">
    <property type="component" value="Chromosome"/>
</dbReference>
<keyword evidence="7" id="KW-0472">Membrane</keyword>